<name>A0A7K1YCL3_9SPHI</name>
<reference evidence="3 4" key="1">
    <citation type="submission" date="2019-11" db="EMBL/GenBank/DDBJ databases">
        <title>Pedobacter sp. HMF7647 Genome sequencing and assembly.</title>
        <authorList>
            <person name="Kang H."/>
            <person name="Kim H."/>
            <person name="Joh K."/>
        </authorList>
    </citation>
    <scope>NUCLEOTIDE SEQUENCE [LARGE SCALE GENOMIC DNA]</scope>
    <source>
        <strain evidence="3 4">HMF7647</strain>
    </source>
</reference>
<evidence type="ECO:0000313" key="4">
    <source>
        <dbReference type="Proteomes" id="UP000466586"/>
    </source>
</evidence>
<keyword evidence="4" id="KW-1185">Reference proteome</keyword>
<evidence type="ECO:0000313" key="3">
    <source>
        <dbReference type="EMBL" id="MXV52121.1"/>
    </source>
</evidence>
<dbReference type="GO" id="GO:0009103">
    <property type="term" value="P:lipopolysaccharide biosynthetic process"/>
    <property type="evidence" value="ECO:0007669"/>
    <property type="project" value="TreeGrafter"/>
</dbReference>
<dbReference type="SUPFAM" id="SSF53756">
    <property type="entry name" value="UDP-Glycosyltransferase/glycogen phosphorylase"/>
    <property type="match status" value="1"/>
</dbReference>
<dbReference type="Proteomes" id="UP000466586">
    <property type="component" value="Unassembled WGS sequence"/>
</dbReference>
<dbReference type="CDD" id="cd03801">
    <property type="entry name" value="GT4_PimA-like"/>
    <property type="match status" value="1"/>
</dbReference>
<feature type="domain" description="Glycosyl transferase family 1" evidence="2">
    <location>
        <begin position="193"/>
        <end position="330"/>
    </location>
</feature>
<protein>
    <submittedName>
        <fullName evidence="3">Glycosyltransferase</fullName>
    </submittedName>
</protein>
<dbReference type="InterPro" id="IPR001296">
    <property type="entry name" value="Glyco_trans_1"/>
</dbReference>
<gene>
    <name evidence="3" type="ORF">GS399_14175</name>
</gene>
<dbReference type="RefSeq" id="WP_160845297.1">
    <property type="nucleotide sequence ID" value="NZ_WVHT01000006.1"/>
</dbReference>
<dbReference type="AlphaFoldDB" id="A0A7K1YCL3"/>
<dbReference type="Pfam" id="PF00534">
    <property type="entry name" value="Glycos_transf_1"/>
    <property type="match status" value="1"/>
</dbReference>
<dbReference type="EMBL" id="WVHT01000006">
    <property type="protein sequence ID" value="MXV52121.1"/>
    <property type="molecule type" value="Genomic_DNA"/>
</dbReference>
<dbReference type="PANTHER" id="PTHR46401:SF2">
    <property type="entry name" value="GLYCOSYLTRANSFERASE WBBK-RELATED"/>
    <property type="match status" value="1"/>
</dbReference>
<comment type="caution">
    <text evidence="3">The sequence shown here is derived from an EMBL/GenBank/DDBJ whole genome shotgun (WGS) entry which is preliminary data.</text>
</comment>
<sequence>MNVLMIARKTLNTSPGGDTVQINSTAEYLRKLNVNVDILFSGDKVDYSRYDLMHFFNIIRPDDIVDHVRKSGLPFVVSTIYVDYSEFEKRNRKGALKLVTNVFGADNLEYLKAIARVFINGYRLNSVYYLLNGHRSSIRYIATKSAALLPNSHSEFRRFNKQYSTGSTYFKIPNAIDVHTFDETVTPNEAFRNHVLCVGRIEGRKNQLNLIRAMAGTGIPLTIVGKPSPNHLSYFEECRVLAEKSDNVKIIEHMDHRELSAAYKAAKVHVLPSWFETTGLSSLEAAVMDCNIVVTRKGDTEEYFEDMAWYCEPDDISSIREQVTLAFEAPVSSRLKEKILSDYTWNKTAEKTLEAYKAVV</sequence>
<organism evidence="3 4">
    <name type="scientific">Hufsiella arboris</name>
    <dbReference type="NCBI Taxonomy" id="2695275"/>
    <lineage>
        <taxon>Bacteria</taxon>
        <taxon>Pseudomonadati</taxon>
        <taxon>Bacteroidota</taxon>
        <taxon>Sphingobacteriia</taxon>
        <taxon>Sphingobacteriales</taxon>
        <taxon>Sphingobacteriaceae</taxon>
        <taxon>Hufsiella</taxon>
    </lineage>
</organism>
<evidence type="ECO:0000256" key="1">
    <source>
        <dbReference type="ARBA" id="ARBA00022679"/>
    </source>
</evidence>
<dbReference type="PANTHER" id="PTHR46401">
    <property type="entry name" value="GLYCOSYLTRANSFERASE WBBK-RELATED"/>
    <property type="match status" value="1"/>
</dbReference>
<evidence type="ECO:0000259" key="2">
    <source>
        <dbReference type="Pfam" id="PF00534"/>
    </source>
</evidence>
<dbReference type="GO" id="GO:0016757">
    <property type="term" value="F:glycosyltransferase activity"/>
    <property type="evidence" value="ECO:0007669"/>
    <property type="project" value="InterPro"/>
</dbReference>
<keyword evidence="1 3" id="KW-0808">Transferase</keyword>
<dbReference type="Gene3D" id="3.40.50.2000">
    <property type="entry name" value="Glycogen Phosphorylase B"/>
    <property type="match status" value="2"/>
</dbReference>
<proteinExistence type="predicted"/>
<accession>A0A7K1YCL3</accession>